<dbReference type="FunFam" id="3.40.50.1970:FF:000003">
    <property type="entry name" value="Alcohol dehydrogenase, iron-containing"/>
    <property type="match status" value="1"/>
</dbReference>
<dbReference type="GO" id="GO:0005829">
    <property type="term" value="C:cytosol"/>
    <property type="evidence" value="ECO:0007669"/>
    <property type="project" value="TreeGrafter"/>
</dbReference>
<dbReference type="InterPro" id="IPR056798">
    <property type="entry name" value="ADH_Fe_C"/>
</dbReference>
<dbReference type="EC" id="1.1.1.-" evidence="4"/>
<comment type="caution">
    <text evidence="4">The sequence shown here is derived from an EMBL/GenBank/DDBJ whole genome shotgun (WGS) entry which is preliminary data.</text>
</comment>
<dbReference type="GO" id="GO:0046872">
    <property type="term" value="F:metal ion binding"/>
    <property type="evidence" value="ECO:0007669"/>
    <property type="project" value="InterPro"/>
</dbReference>
<gene>
    <name evidence="4" type="primary">bdhA_13</name>
    <name evidence="4" type="ORF">SDC9_106141</name>
</gene>
<evidence type="ECO:0000259" key="2">
    <source>
        <dbReference type="Pfam" id="PF00465"/>
    </source>
</evidence>
<dbReference type="InterPro" id="IPR044731">
    <property type="entry name" value="BDH-like"/>
</dbReference>
<dbReference type="Gene3D" id="1.20.1090.10">
    <property type="entry name" value="Dehydroquinate synthase-like - alpha domain"/>
    <property type="match status" value="1"/>
</dbReference>
<evidence type="ECO:0000256" key="1">
    <source>
        <dbReference type="ARBA" id="ARBA00023002"/>
    </source>
</evidence>
<organism evidence="4">
    <name type="scientific">bioreactor metagenome</name>
    <dbReference type="NCBI Taxonomy" id="1076179"/>
    <lineage>
        <taxon>unclassified sequences</taxon>
        <taxon>metagenomes</taxon>
        <taxon>ecological metagenomes</taxon>
    </lineage>
</organism>
<dbReference type="GO" id="GO:1990362">
    <property type="term" value="F:butanol dehydrogenase (NAD+) activity"/>
    <property type="evidence" value="ECO:0007669"/>
    <property type="project" value="InterPro"/>
</dbReference>
<dbReference type="InterPro" id="IPR018211">
    <property type="entry name" value="ADH_Fe_CS"/>
</dbReference>
<accession>A0A645B402</accession>
<dbReference type="AlphaFoldDB" id="A0A645B402"/>
<dbReference type="EMBL" id="VSSQ01017222">
    <property type="protein sequence ID" value="MPM59301.1"/>
    <property type="molecule type" value="Genomic_DNA"/>
</dbReference>
<feature type="domain" description="Fe-containing alcohol dehydrogenase-like C-terminal" evidence="3">
    <location>
        <begin position="190"/>
        <end position="366"/>
    </location>
</feature>
<dbReference type="PANTHER" id="PTHR43633">
    <property type="entry name" value="ALCOHOL DEHYDROGENASE YQHD"/>
    <property type="match status" value="1"/>
</dbReference>
<sequence>MLNFEFYSPTRLVFGKGTADQIGGQLAPLAKKVLVHYGSDRVVKDGLLKRITDSLTASGISYVTLGGVIPNPDVELVREGIALAQKEHVELVLCVGGGSVIDSGKGIALGLKNPGLDIWDVYAKQLETTGAYPVACVLTFPAAGSEASNSTVLSNYKTQQKCGYNREWNRPVLSVIDPSLFESLPKFQIAAGVADMMSHIFERYFSNTEHTELSDALSEATLRTLITFGEKVVKNPADYDAWCQVALSGTIAHNNMLGVGREQDWACHKLDHELTARFGVTHGAGLAVLTPAWMRYVWRVNPRRFYDFSVRIMGQEDQPKAVAATIESGISALETFYSRLGLPSRLVKLGVDPAQIADMARVVTHAPDGSDRPVGGMKKIFEADAKVIYEKAI</sequence>
<keyword evidence="1 4" id="KW-0560">Oxidoreductase</keyword>
<name>A0A645B402_9ZZZZ</name>
<dbReference type="GO" id="GO:0008106">
    <property type="term" value="F:alcohol dehydrogenase (NADP+) activity"/>
    <property type="evidence" value="ECO:0007669"/>
    <property type="project" value="TreeGrafter"/>
</dbReference>
<dbReference type="SUPFAM" id="SSF56796">
    <property type="entry name" value="Dehydroquinate synthase-like"/>
    <property type="match status" value="1"/>
</dbReference>
<dbReference type="CDD" id="cd08187">
    <property type="entry name" value="BDH"/>
    <property type="match status" value="1"/>
</dbReference>
<proteinExistence type="predicted"/>
<reference evidence="4" key="1">
    <citation type="submission" date="2019-08" db="EMBL/GenBank/DDBJ databases">
        <authorList>
            <person name="Kucharzyk K."/>
            <person name="Murdoch R.W."/>
            <person name="Higgins S."/>
            <person name="Loffler F."/>
        </authorList>
    </citation>
    <scope>NUCLEOTIDE SEQUENCE</scope>
</reference>
<evidence type="ECO:0000259" key="3">
    <source>
        <dbReference type="Pfam" id="PF25137"/>
    </source>
</evidence>
<protein>
    <submittedName>
        <fullName evidence="4">NADH-dependent butanol dehydrogenase A</fullName>
        <ecNumber evidence="4">1.1.1.-</ecNumber>
    </submittedName>
</protein>
<dbReference type="GO" id="GO:1990002">
    <property type="term" value="F:methylglyoxal reductase (NADPH) (acetol producing) activity"/>
    <property type="evidence" value="ECO:0007669"/>
    <property type="project" value="TreeGrafter"/>
</dbReference>
<dbReference type="PANTHER" id="PTHR43633:SF1">
    <property type="entry name" value="ALCOHOL DEHYDROGENASE YQHD"/>
    <property type="match status" value="1"/>
</dbReference>
<dbReference type="InterPro" id="IPR001670">
    <property type="entry name" value="ADH_Fe/GldA"/>
</dbReference>
<dbReference type="Pfam" id="PF25137">
    <property type="entry name" value="ADH_Fe_C"/>
    <property type="match status" value="1"/>
</dbReference>
<evidence type="ECO:0000313" key="4">
    <source>
        <dbReference type="EMBL" id="MPM59301.1"/>
    </source>
</evidence>
<feature type="domain" description="Alcohol dehydrogenase iron-type/glycerol dehydrogenase GldA" evidence="2">
    <location>
        <begin position="9"/>
        <end position="178"/>
    </location>
</feature>
<dbReference type="PROSITE" id="PS00913">
    <property type="entry name" value="ADH_IRON_1"/>
    <property type="match status" value="1"/>
</dbReference>
<dbReference type="Pfam" id="PF00465">
    <property type="entry name" value="Fe-ADH"/>
    <property type="match status" value="1"/>
</dbReference>
<dbReference type="Gene3D" id="3.40.50.1970">
    <property type="match status" value="1"/>
</dbReference>